<keyword evidence="1" id="KW-1133">Transmembrane helix</keyword>
<name>A0A2S2FGD1_9GAMM</name>
<dbReference type="EMBL" id="CP029397">
    <property type="protein sequence ID" value="AWL29960.1"/>
    <property type="molecule type" value="Genomic_DNA"/>
</dbReference>
<feature type="transmembrane region" description="Helical" evidence="1">
    <location>
        <begin position="745"/>
        <end position="764"/>
    </location>
</feature>
<feature type="transmembrane region" description="Helical" evidence="1">
    <location>
        <begin position="514"/>
        <end position="534"/>
    </location>
</feature>
<dbReference type="PANTHER" id="PTHR38434">
    <property type="entry name" value="BLL2549 PROTEIN"/>
    <property type="match status" value="1"/>
</dbReference>
<feature type="transmembrane region" description="Helical" evidence="1">
    <location>
        <begin position="443"/>
        <end position="460"/>
    </location>
</feature>
<keyword evidence="1" id="KW-0812">Transmembrane</keyword>
<feature type="transmembrane region" description="Helical" evidence="1">
    <location>
        <begin position="687"/>
        <end position="702"/>
    </location>
</feature>
<feature type="transmembrane region" description="Helical" evidence="1">
    <location>
        <begin position="809"/>
        <end position="830"/>
    </location>
</feature>
<feature type="transmembrane region" description="Helical" evidence="1">
    <location>
        <begin position="31"/>
        <end position="51"/>
    </location>
</feature>
<feature type="transmembrane region" description="Helical" evidence="1">
    <location>
        <begin position="297"/>
        <end position="316"/>
    </location>
</feature>
<feature type="transmembrane region" description="Helical" evidence="1">
    <location>
        <begin position="220"/>
        <end position="241"/>
    </location>
</feature>
<dbReference type="InterPro" id="IPR019286">
    <property type="entry name" value="DUF2339_TM"/>
</dbReference>
<keyword evidence="3" id="KW-1185">Reference proteome</keyword>
<dbReference type="OrthoDB" id="207428at2"/>
<keyword evidence="1" id="KW-0472">Membrane</keyword>
<feature type="transmembrane region" description="Helical" evidence="1">
    <location>
        <begin position="842"/>
        <end position="860"/>
    </location>
</feature>
<dbReference type="KEGG" id="adv:DJ533_16000"/>
<dbReference type="Proteomes" id="UP000245977">
    <property type="component" value="Chromosome"/>
</dbReference>
<feature type="transmembrane region" description="Helical" evidence="1">
    <location>
        <begin position="7"/>
        <end position="25"/>
    </location>
</feature>
<dbReference type="STRING" id="1871111.GCA_001704615_02690"/>
<protein>
    <submittedName>
        <fullName evidence="2">DUF2339 domain-containing protein</fullName>
    </submittedName>
</protein>
<feature type="transmembrane region" description="Helical" evidence="1">
    <location>
        <begin position="776"/>
        <end position="797"/>
    </location>
</feature>
<proteinExistence type="predicted"/>
<feature type="transmembrane region" description="Helical" evidence="1">
    <location>
        <begin position="385"/>
        <end position="406"/>
    </location>
</feature>
<sequence>MPKGQSEIRIIWLMVLTIVAVVAWFFDLKVVTYLCGLAFVMSVMHYVDALQQPLTNLATQQQISVQFTSKVPLYISSIVAIIGMSLNWSWLIGLGLTCWIFFFLRWLRRLERYVQQIQSRLQHVVSPVVLQNDLNTATSPPSHSSHSEITLLEQIKQWIFQGNPVLKVAVLVLVVGIILLLRFATEHWQLSLAVKLALVAAVSLVVTGFGVFLQRKNRSFSLALEGLGLAGLFLTLFFAYYNHIIPHIYSASLYFAVIMLLTLYLSLKQQSIELALMAMIIAAAAPFTLPVRDANAVEFVAYYLVINVCVAILTTLRPWKILNQIAFLMTVIVAGSYAFVHGHLQERDTLALLVSAHTAVFIWLGFRFSQLLAKQDVEQFKLKPALDIALIFGAPIVGYIFLYLMYFEKTLWQAGLSLAFAALFAVLYSLAKRNQSVYLISQSYFSLALIFISLIPPILLENEWSVIGWAIEGVLIFVFALYRHSTISRYLAIALLIVAGLFSLYYWVDLAYFPTTMYWLLSLSYVAVVVIANTHEKFQKQITSSTIAFFSLLLIAATSMLLLLLLDYFDGQHQYVLALLGVSLTYVVLNEVLLRCKATWSWLIPKWVGVIPLYFFALIFVINRSHLGEIVWHSQFERLGMAIAGILLSVLWLRPSASVKLEKEWVSLGTLLSLALTSLSLVPTMPYISIMILPLVFCAWCYSQKQNPDWRIFWQTRSSLALVLLWIICSQLFSQHAFEYYVLPVLNPFDLISIAILAGFIWMLSLQLEQDMDRGVIAVLSVLSVLWLSSYVVLRALHIYFQTPYNELAIWGNATIQLSFTLLWVSLAFVTMNYASQKHLRPLWILGGSILMLVTLKLVLLDLSHIGTLTRVISFLGAGFVMLIIAYIAPIPEAESKALKS</sequence>
<feature type="transmembrane region" description="Helical" evidence="1">
    <location>
        <begin position="546"/>
        <end position="569"/>
    </location>
</feature>
<feature type="transmembrane region" description="Helical" evidence="1">
    <location>
        <begin position="714"/>
        <end position="733"/>
    </location>
</feature>
<dbReference type="PANTHER" id="PTHR38434:SF1">
    <property type="entry name" value="BLL2549 PROTEIN"/>
    <property type="match status" value="1"/>
</dbReference>
<feature type="transmembrane region" description="Helical" evidence="1">
    <location>
        <begin position="88"/>
        <end position="107"/>
    </location>
</feature>
<feature type="transmembrane region" description="Helical" evidence="1">
    <location>
        <begin position="490"/>
        <end position="508"/>
    </location>
</feature>
<feature type="transmembrane region" description="Helical" evidence="1">
    <location>
        <begin position="325"/>
        <end position="344"/>
    </location>
</feature>
<feature type="transmembrane region" description="Helical" evidence="1">
    <location>
        <begin position="466"/>
        <end position="483"/>
    </location>
</feature>
<feature type="transmembrane region" description="Helical" evidence="1">
    <location>
        <begin position="872"/>
        <end position="891"/>
    </location>
</feature>
<evidence type="ECO:0000313" key="3">
    <source>
        <dbReference type="Proteomes" id="UP000245977"/>
    </source>
</evidence>
<dbReference type="RefSeq" id="WP_065993542.1">
    <property type="nucleotide sequence ID" value="NZ_CP029397.2"/>
</dbReference>
<feature type="transmembrane region" description="Helical" evidence="1">
    <location>
        <begin position="165"/>
        <end position="184"/>
    </location>
</feature>
<dbReference type="AlphaFoldDB" id="A0A2S2FGD1"/>
<feature type="transmembrane region" description="Helical" evidence="1">
    <location>
        <begin position="412"/>
        <end position="431"/>
    </location>
</feature>
<evidence type="ECO:0000313" key="2">
    <source>
        <dbReference type="EMBL" id="AWL29960.1"/>
    </source>
</evidence>
<accession>A0A2S2FGD1</accession>
<evidence type="ECO:0000256" key="1">
    <source>
        <dbReference type="SAM" id="Phobius"/>
    </source>
</evidence>
<organism evidence="2 3">
    <name type="scientific">Acinetobacter defluvii</name>
    <dbReference type="NCBI Taxonomy" id="1871111"/>
    <lineage>
        <taxon>Bacteria</taxon>
        <taxon>Pseudomonadati</taxon>
        <taxon>Pseudomonadota</taxon>
        <taxon>Gammaproteobacteria</taxon>
        <taxon>Moraxellales</taxon>
        <taxon>Moraxellaceae</taxon>
        <taxon>Acinetobacter</taxon>
    </lineage>
</organism>
<feature type="transmembrane region" description="Helical" evidence="1">
    <location>
        <begin position="274"/>
        <end position="291"/>
    </location>
</feature>
<feature type="transmembrane region" description="Helical" evidence="1">
    <location>
        <begin position="575"/>
        <end position="594"/>
    </location>
</feature>
<feature type="transmembrane region" description="Helical" evidence="1">
    <location>
        <begin position="350"/>
        <end position="373"/>
    </location>
</feature>
<feature type="transmembrane region" description="Helical" evidence="1">
    <location>
        <begin position="606"/>
        <end position="623"/>
    </location>
</feature>
<gene>
    <name evidence="2" type="ORF">DJ533_16000</name>
</gene>
<feature type="transmembrane region" description="Helical" evidence="1">
    <location>
        <begin position="247"/>
        <end position="267"/>
    </location>
</feature>
<reference evidence="2" key="1">
    <citation type="submission" date="2019-08" db="EMBL/GenBank/DDBJ databases">
        <title>The complete genome of Acinetobacter defluvii strain WCHAD010030.</title>
        <authorList>
            <person name="Hu Y."/>
            <person name="Qin J."/>
            <person name="Feng Y."/>
            <person name="Zong Z."/>
        </authorList>
    </citation>
    <scope>NUCLEOTIDE SEQUENCE</scope>
    <source>
        <strain evidence="2">WCHA30</strain>
    </source>
</reference>
<feature type="transmembrane region" description="Helical" evidence="1">
    <location>
        <begin position="190"/>
        <end position="213"/>
    </location>
</feature>
<dbReference type="Pfam" id="PF10101">
    <property type="entry name" value="DUF2339"/>
    <property type="match status" value="1"/>
</dbReference>